<evidence type="ECO:0000256" key="5">
    <source>
        <dbReference type="ARBA" id="ARBA00023136"/>
    </source>
</evidence>
<keyword evidence="4 6" id="KW-1133">Transmembrane helix</keyword>
<evidence type="ECO:0000256" key="3">
    <source>
        <dbReference type="ARBA" id="ARBA00022692"/>
    </source>
</evidence>
<dbReference type="GO" id="GO:0008324">
    <property type="term" value="F:monoatomic cation transmembrane transporter activity"/>
    <property type="evidence" value="ECO:0007669"/>
    <property type="project" value="InterPro"/>
</dbReference>
<accession>A0A7C4NMP2</accession>
<keyword evidence="3 6" id="KW-0812">Transmembrane</keyword>
<dbReference type="AlphaFoldDB" id="A0A7C4NMP2"/>
<feature type="transmembrane region" description="Helical" evidence="6">
    <location>
        <begin position="30"/>
        <end position="49"/>
    </location>
</feature>
<evidence type="ECO:0000256" key="1">
    <source>
        <dbReference type="ARBA" id="ARBA00004651"/>
    </source>
</evidence>
<proteinExistence type="predicted"/>
<dbReference type="InterPro" id="IPR002758">
    <property type="entry name" value="Cation_antiport_E"/>
</dbReference>
<organism evidence="8">
    <name type="scientific">Ignisphaera aggregans</name>
    <dbReference type="NCBI Taxonomy" id="334771"/>
    <lineage>
        <taxon>Archaea</taxon>
        <taxon>Thermoproteota</taxon>
        <taxon>Thermoprotei</taxon>
        <taxon>Desulfurococcales</taxon>
        <taxon>Desulfurococcaceae</taxon>
        <taxon>Ignisphaera</taxon>
    </lineage>
</organism>
<protein>
    <submittedName>
        <fullName evidence="8">Cation:proton antiporter</fullName>
    </submittedName>
</protein>
<evidence type="ECO:0000256" key="4">
    <source>
        <dbReference type="ARBA" id="ARBA00022989"/>
    </source>
</evidence>
<evidence type="ECO:0000256" key="2">
    <source>
        <dbReference type="ARBA" id="ARBA00022475"/>
    </source>
</evidence>
<evidence type="ECO:0000256" key="6">
    <source>
        <dbReference type="SAM" id="Phobius"/>
    </source>
</evidence>
<comment type="caution">
    <text evidence="8">The sequence shown here is derived from an EMBL/GenBank/DDBJ whole genome shotgun (WGS) entry which is preliminary data.</text>
</comment>
<sequence length="167" mass="18662">MKRILNKVAVALISMVFYIVFAGTLTELTIATGLVVSIIAAVAFEGMVIRRTFTLRDVTRMAYAVKYLIRFIVAEIIEHIEVAKIIISRRISVNPAVVEVPLDLKSDYAVTAVALTITNTPGTIAVDFDRARGVLYVHWLVAKHKSIEEIKKEVVGEFEELAKRIFD</sequence>
<evidence type="ECO:0000313" key="8">
    <source>
        <dbReference type="EMBL" id="HGQ64706.1"/>
    </source>
</evidence>
<dbReference type="PIRSF" id="PIRSF019239">
    <property type="entry name" value="MrpE"/>
    <property type="match status" value="1"/>
</dbReference>
<dbReference type="GO" id="GO:0005886">
    <property type="term" value="C:plasma membrane"/>
    <property type="evidence" value="ECO:0007669"/>
    <property type="project" value="UniProtKB-SubCell"/>
</dbReference>
<keyword evidence="2" id="KW-1003">Cell membrane</keyword>
<dbReference type="PANTHER" id="PTHR34584:SF1">
    <property type="entry name" value="NA(+)_H(+) ANTIPORTER SUBUNIT E1"/>
    <property type="match status" value="1"/>
</dbReference>
<gene>
    <name evidence="8" type="ORF">ENU08_05620</name>
    <name evidence="7" type="ORF">ENU41_00460</name>
</gene>
<dbReference type="EMBL" id="DTBD01000049">
    <property type="protein sequence ID" value="HGQ64706.1"/>
    <property type="molecule type" value="Genomic_DNA"/>
</dbReference>
<reference evidence="8" key="1">
    <citation type="journal article" date="2020" name="mSystems">
        <title>Genome- and Community-Level Interaction Insights into Carbon Utilization and Element Cycling Functions of Hydrothermarchaeota in Hydrothermal Sediment.</title>
        <authorList>
            <person name="Zhou Z."/>
            <person name="Liu Y."/>
            <person name="Xu W."/>
            <person name="Pan J."/>
            <person name="Luo Z.H."/>
            <person name="Li M."/>
        </authorList>
    </citation>
    <scope>NUCLEOTIDE SEQUENCE [LARGE SCALE GENOMIC DNA]</scope>
    <source>
        <strain evidence="8">SpSt-637</strain>
        <strain evidence="7">SpSt-667</strain>
    </source>
</reference>
<feature type="transmembrane region" description="Helical" evidence="6">
    <location>
        <begin position="7"/>
        <end position="24"/>
    </location>
</feature>
<name>A0A7C4NMP2_9CREN</name>
<dbReference type="PANTHER" id="PTHR34584">
    <property type="entry name" value="NA(+)/H(+) ANTIPORTER SUBUNIT E1"/>
    <property type="match status" value="1"/>
</dbReference>
<dbReference type="EMBL" id="DTCK01000007">
    <property type="protein sequence ID" value="HGQ35139.1"/>
    <property type="molecule type" value="Genomic_DNA"/>
</dbReference>
<dbReference type="Pfam" id="PF01899">
    <property type="entry name" value="MNHE"/>
    <property type="match status" value="1"/>
</dbReference>
<keyword evidence="5 6" id="KW-0472">Membrane</keyword>
<comment type="subcellular location">
    <subcellularLocation>
        <location evidence="1">Cell membrane</location>
        <topology evidence="1">Multi-pass membrane protein</topology>
    </subcellularLocation>
</comment>
<evidence type="ECO:0000313" key="7">
    <source>
        <dbReference type="EMBL" id="HGQ35139.1"/>
    </source>
</evidence>